<evidence type="ECO:0000313" key="1">
    <source>
        <dbReference type="EMBL" id="GAI89087.1"/>
    </source>
</evidence>
<protein>
    <submittedName>
        <fullName evidence="1">Uncharacterized protein</fullName>
    </submittedName>
</protein>
<accession>X1S7R1</accession>
<comment type="caution">
    <text evidence="1">The sequence shown here is derived from an EMBL/GenBank/DDBJ whole genome shotgun (WGS) entry which is preliminary data.</text>
</comment>
<organism evidence="1">
    <name type="scientific">marine sediment metagenome</name>
    <dbReference type="NCBI Taxonomy" id="412755"/>
    <lineage>
        <taxon>unclassified sequences</taxon>
        <taxon>metagenomes</taxon>
        <taxon>ecological metagenomes</taxon>
    </lineage>
</organism>
<dbReference type="AlphaFoldDB" id="X1S7R1"/>
<proteinExistence type="predicted"/>
<dbReference type="EMBL" id="BARW01020177">
    <property type="protein sequence ID" value="GAI89087.1"/>
    <property type="molecule type" value="Genomic_DNA"/>
</dbReference>
<reference evidence="1" key="1">
    <citation type="journal article" date="2014" name="Front. Microbiol.">
        <title>High frequency of phylogenetically diverse reductive dehalogenase-homologous genes in deep subseafloor sedimentary metagenomes.</title>
        <authorList>
            <person name="Kawai M."/>
            <person name="Futagami T."/>
            <person name="Toyoda A."/>
            <person name="Takaki Y."/>
            <person name="Nishi S."/>
            <person name="Hori S."/>
            <person name="Arai W."/>
            <person name="Tsubouchi T."/>
            <person name="Morono Y."/>
            <person name="Uchiyama I."/>
            <person name="Ito T."/>
            <person name="Fujiyama A."/>
            <person name="Inagaki F."/>
            <person name="Takami H."/>
        </authorList>
    </citation>
    <scope>NUCLEOTIDE SEQUENCE</scope>
    <source>
        <strain evidence="1">Expedition CK06-06</strain>
    </source>
</reference>
<name>X1S7R1_9ZZZZ</name>
<sequence>MASTRGYAKRDILRAAENAKRIPERIAWLYEKYEDCPEFIKAVKQLTESSFMLERALRDLVGLLP</sequence>
<gene>
    <name evidence="1" type="ORF">S12H4_34144</name>
</gene>